<evidence type="ECO:0000313" key="2">
    <source>
        <dbReference type="EMBL" id="AZE31450.1"/>
    </source>
</evidence>
<dbReference type="Proteomes" id="UP000280455">
    <property type="component" value="Chromosome"/>
</dbReference>
<organism evidence="2 3">
    <name type="scientific">Pseudomonas chlororaphis subsp. aureofaciens</name>
    <dbReference type="NCBI Taxonomy" id="587851"/>
    <lineage>
        <taxon>Bacteria</taxon>
        <taxon>Pseudomonadati</taxon>
        <taxon>Pseudomonadota</taxon>
        <taxon>Gammaproteobacteria</taxon>
        <taxon>Pseudomonadales</taxon>
        <taxon>Pseudomonadaceae</taxon>
        <taxon>Pseudomonas</taxon>
    </lineage>
</organism>
<keyword evidence="1" id="KW-0472">Membrane</keyword>
<accession>A0AAD0ZM64</accession>
<evidence type="ECO:0000313" key="3">
    <source>
        <dbReference type="Proteomes" id="UP000280455"/>
    </source>
</evidence>
<reference evidence="2 3" key="1">
    <citation type="submission" date="2018-03" db="EMBL/GenBank/DDBJ databases">
        <title>Diversity of phytobeneficial traits revealed by whole-genome analysis of worldwide-isolated phenazine-producing Pseudomonas spp.</title>
        <authorList>
            <person name="Biessy A."/>
            <person name="Novinscak A."/>
            <person name="Blom J."/>
            <person name="Leger G."/>
            <person name="Thomashow L.S."/>
            <person name="Cazorla F.M."/>
            <person name="Josic D."/>
            <person name="Filion M."/>
        </authorList>
    </citation>
    <scope>NUCLEOTIDE SEQUENCE [LARGE SCALE GENOMIC DNA]</scope>
    <source>
        <strain evidence="2 3">ChPhzS24</strain>
    </source>
</reference>
<dbReference type="AlphaFoldDB" id="A0AAD0ZM64"/>
<keyword evidence="1" id="KW-1133">Transmembrane helix</keyword>
<protein>
    <submittedName>
        <fullName evidence="2">Uncharacterized protein</fullName>
    </submittedName>
</protein>
<proteinExistence type="predicted"/>
<sequence length="36" mass="3949">MSNVQIGLLVLFGISAFGFVTLSIDLWRARRPGKGK</sequence>
<feature type="transmembrane region" description="Helical" evidence="1">
    <location>
        <begin position="6"/>
        <end position="27"/>
    </location>
</feature>
<keyword evidence="1" id="KW-0812">Transmembrane</keyword>
<name>A0AAD0ZM64_9PSED</name>
<dbReference type="EMBL" id="CP027750">
    <property type="protein sequence ID" value="AZE31450.1"/>
    <property type="molecule type" value="Genomic_DNA"/>
</dbReference>
<gene>
    <name evidence="2" type="ORF">C4K07_4687</name>
</gene>
<evidence type="ECO:0000256" key="1">
    <source>
        <dbReference type="SAM" id="Phobius"/>
    </source>
</evidence>